<name>A0AAN9XGF9_PSOTE</name>
<dbReference type="PANTHER" id="PTHR31890">
    <property type="entry name" value="PLANT INVERTASE/PECTIN METHYLESTERASE INHIBITOR SUPERFAMILY PROTEIN"/>
    <property type="match status" value="1"/>
</dbReference>
<sequence>MNCSGVMLTLCLILICDCPLAANAKAEGDGAVTVDSHAYKLINEICRETVKEEANCLKILKADAKVVRAKHTFEFVKAVLELAIRKGKEGQNFLRGLLKKGKSPAIASCANRLYGGMIGSFWSAIGELKEDPLTASYDARVAGDGPAYCESAIGEEHIVNPAISALNHRSSLLCQIAFLATNKLPM</sequence>
<dbReference type="Proteomes" id="UP001386955">
    <property type="component" value="Unassembled WGS sequence"/>
</dbReference>
<proteinExistence type="predicted"/>
<keyword evidence="3" id="KW-1185">Reference proteome</keyword>
<dbReference type="Gene3D" id="1.20.140.40">
    <property type="entry name" value="Invertase/pectin methylesterase inhibitor family protein"/>
    <property type="match status" value="1"/>
</dbReference>
<evidence type="ECO:0000313" key="3">
    <source>
        <dbReference type="Proteomes" id="UP001386955"/>
    </source>
</evidence>
<dbReference type="EMBL" id="JAYMYS010000005">
    <property type="protein sequence ID" value="KAK7391236.1"/>
    <property type="molecule type" value="Genomic_DNA"/>
</dbReference>
<feature type="signal peptide" evidence="1">
    <location>
        <begin position="1"/>
        <end position="24"/>
    </location>
</feature>
<keyword evidence="1" id="KW-0732">Signal</keyword>
<comment type="caution">
    <text evidence="2">The sequence shown here is derived from an EMBL/GenBank/DDBJ whole genome shotgun (WGS) entry which is preliminary data.</text>
</comment>
<dbReference type="AlphaFoldDB" id="A0AAN9XGF9"/>
<evidence type="ECO:0000256" key="1">
    <source>
        <dbReference type="SAM" id="SignalP"/>
    </source>
</evidence>
<accession>A0AAN9XGF9</accession>
<evidence type="ECO:0008006" key="4">
    <source>
        <dbReference type="Google" id="ProtNLM"/>
    </source>
</evidence>
<feature type="chain" id="PRO_5042826859" description="Pectinesterase inhibitor domain-containing protein" evidence="1">
    <location>
        <begin position="25"/>
        <end position="186"/>
    </location>
</feature>
<reference evidence="2 3" key="1">
    <citation type="submission" date="2024-01" db="EMBL/GenBank/DDBJ databases">
        <title>The genomes of 5 underutilized Papilionoideae crops provide insights into root nodulation and disease resistanc.</title>
        <authorList>
            <person name="Jiang F."/>
        </authorList>
    </citation>
    <scope>NUCLEOTIDE SEQUENCE [LARGE SCALE GENOMIC DNA]</scope>
    <source>
        <strain evidence="2">DUOXIRENSHENG_FW03</strain>
        <tissue evidence="2">Leaves</tissue>
    </source>
</reference>
<protein>
    <recommendedName>
        <fullName evidence="4">Pectinesterase inhibitor domain-containing protein</fullName>
    </recommendedName>
</protein>
<dbReference type="SUPFAM" id="SSF101148">
    <property type="entry name" value="Plant invertase/pectin methylesterase inhibitor"/>
    <property type="match status" value="1"/>
</dbReference>
<dbReference type="PANTHER" id="PTHR31890:SF24">
    <property type="entry name" value="PLANT INVERTASE_PECTIN METHYLESTERASE INHIBITOR PROTEIN"/>
    <property type="match status" value="1"/>
</dbReference>
<gene>
    <name evidence="2" type="ORF">VNO78_19648</name>
</gene>
<dbReference type="InterPro" id="IPR035513">
    <property type="entry name" value="Invertase/methylesterase_inhib"/>
</dbReference>
<evidence type="ECO:0000313" key="2">
    <source>
        <dbReference type="EMBL" id="KAK7391236.1"/>
    </source>
</evidence>
<organism evidence="2 3">
    <name type="scientific">Psophocarpus tetragonolobus</name>
    <name type="common">Winged bean</name>
    <name type="synonym">Dolichos tetragonolobus</name>
    <dbReference type="NCBI Taxonomy" id="3891"/>
    <lineage>
        <taxon>Eukaryota</taxon>
        <taxon>Viridiplantae</taxon>
        <taxon>Streptophyta</taxon>
        <taxon>Embryophyta</taxon>
        <taxon>Tracheophyta</taxon>
        <taxon>Spermatophyta</taxon>
        <taxon>Magnoliopsida</taxon>
        <taxon>eudicotyledons</taxon>
        <taxon>Gunneridae</taxon>
        <taxon>Pentapetalae</taxon>
        <taxon>rosids</taxon>
        <taxon>fabids</taxon>
        <taxon>Fabales</taxon>
        <taxon>Fabaceae</taxon>
        <taxon>Papilionoideae</taxon>
        <taxon>50 kb inversion clade</taxon>
        <taxon>NPAAA clade</taxon>
        <taxon>indigoferoid/millettioid clade</taxon>
        <taxon>Phaseoleae</taxon>
        <taxon>Psophocarpus</taxon>
    </lineage>
</organism>